<keyword evidence="9" id="KW-1185">Reference proteome</keyword>
<evidence type="ECO:0000256" key="3">
    <source>
        <dbReference type="ARBA" id="ARBA00023136"/>
    </source>
</evidence>
<evidence type="ECO:0000256" key="7">
    <source>
        <dbReference type="SAM" id="MobiDB-lite"/>
    </source>
</evidence>
<gene>
    <name evidence="8" type="ORF">BN9_032430</name>
</gene>
<dbReference type="InParanoid" id="A0A024G738"/>
<evidence type="ECO:0000313" key="9">
    <source>
        <dbReference type="Proteomes" id="UP000053237"/>
    </source>
</evidence>
<dbReference type="EMBL" id="CAIX01000034">
    <property type="protein sequence ID" value="CCI42459.1"/>
    <property type="molecule type" value="Genomic_DNA"/>
</dbReference>
<organism evidence="8 9">
    <name type="scientific">Albugo candida</name>
    <dbReference type="NCBI Taxonomy" id="65357"/>
    <lineage>
        <taxon>Eukaryota</taxon>
        <taxon>Sar</taxon>
        <taxon>Stramenopiles</taxon>
        <taxon>Oomycota</taxon>
        <taxon>Peronosporomycetes</taxon>
        <taxon>Albuginales</taxon>
        <taxon>Albuginaceae</taxon>
        <taxon>Albugo</taxon>
    </lineage>
</organism>
<evidence type="ECO:0000256" key="1">
    <source>
        <dbReference type="ARBA" id="ARBA00004180"/>
    </source>
</evidence>
<feature type="region of interest" description="Disordered" evidence="7">
    <location>
        <begin position="1"/>
        <end position="91"/>
    </location>
</feature>
<evidence type="ECO:0000256" key="6">
    <source>
        <dbReference type="RuleBase" id="RU363137"/>
    </source>
</evidence>
<keyword evidence="5 6" id="KW-0968">Cytoplasmic vesicle</keyword>
<name>A0A024G738_9STRA</name>
<feature type="compositionally biased region" description="Basic and acidic residues" evidence="7">
    <location>
        <begin position="60"/>
        <end position="72"/>
    </location>
</feature>
<evidence type="ECO:0000256" key="2">
    <source>
        <dbReference type="ARBA" id="ARBA00005263"/>
    </source>
</evidence>
<comment type="subcellular location">
    <subcellularLocation>
        <location evidence="1 6">Cytoplasmic vesicle membrane</location>
        <topology evidence="1 6">Peripheral membrane protein</topology>
        <orientation evidence="1 6">Cytoplasmic side</orientation>
    </subcellularLocation>
    <subcellularLocation>
        <location evidence="6">Membrane</location>
        <location evidence="6">Coated pit</location>
        <topology evidence="6">Peripheral membrane protein</topology>
        <orientation evidence="6">Cytoplasmic side</orientation>
    </subcellularLocation>
    <text evidence="6">Cytoplasmic face of coated pits and vesicles.</text>
</comment>
<evidence type="ECO:0000256" key="5">
    <source>
        <dbReference type="ARBA" id="ARBA00023329"/>
    </source>
</evidence>
<keyword evidence="3 6" id="KW-0472">Membrane</keyword>
<dbReference type="PANTHER" id="PTHR10639:SF7">
    <property type="entry name" value="CLATHRIN LIGHT CHAIN"/>
    <property type="match status" value="1"/>
</dbReference>
<dbReference type="PANTHER" id="PTHR10639">
    <property type="entry name" value="CLATHRIN LIGHT CHAIN"/>
    <property type="match status" value="1"/>
</dbReference>
<dbReference type="Proteomes" id="UP000053237">
    <property type="component" value="Unassembled WGS sequence"/>
</dbReference>
<dbReference type="GO" id="GO:0006886">
    <property type="term" value="P:intracellular protein transport"/>
    <property type="evidence" value="ECO:0007669"/>
    <property type="project" value="InterPro"/>
</dbReference>
<dbReference type="GO" id="GO:0030130">
    <property type="term" value="C:clathrin coat of trans-Golgi network vesicle"/>
    <property type="evidence" value="ECO:0007669"/>
    <property type="project" value="InterPro"/>
</dbReference>
<feature type="compositionally biased region" description="Acidic residues" evidence="7">
    <location>
        <begin position="1"/>
        <end position="15"/>
    </location>
</feature>
<keyword evidence="4 6" id="KW-0168">Coated pit</keyword>
<accession>A0A024G738</accession>
<feature type="region of interest" description="Disordered" evidence="7">
    <location>
        <begin position="168"/>
        <end position="209"/>
    </location>
</feature>
<dbReference type="Pfam" id="PF01086">
    <property type="entry name" value="Clathrin_lg_ch"/>
    <property type="match status" value="1"/>
</dbReference>
<dbReference type="GO" id="GO:0005198">
    <property type="term" value="F:structural molecule activity"/>
    <property type="evidence" value="ECO:0007669"/>
    <property type="project" value="InterPro"/>
</dbReference>
<feature type="region of interest" description="Disordered" evidence="7">
    <location>
        <begin position="124"/>
        <end position="143"/>
    </location>
</feature>
<dbReference type="GO" id="GO:0030132">
    <property type="term" value="C:clathrin coat of coated pit"/>
    <property type="evidence" value="ECO:0007669"/>
    <property type="project" value="InterPro"/>
</dbReference>
<proteinExistence type="inferred from homology"/>
<reference evidence="8 9" key="1">
    <citation type="submission" date="2012-05" db="EMBL/GenBank/DDBJ databases">
        <title>Recombination and specialization in a pathogen metapopulation.</title>
        <authorList>
            <person name="Gardiner A."/>
            <person name="Kemen E."/>
            <person name="Schultz-Larsen T."/>
            <person name="MacLean D."/>
            <person name="Van Oosterhout C."/>
            <person name="Jones J.D.G."/>
        </authorList>
    </citation>
    <scope>NUCLEOTIDE SEQUENCE [LARGE SCALE GENOMIC DNA]</scope>
    <source>
        <strain evidence="8 9">Ac Nc2</strain>
    </source>
</reference>
<dbReference type="GO" id="GO:0072583">
    <property type="term" value="P:clathrin-dependent endocytosis"/>
    <property type="evidence" value="ECO:0007669"/>
    <property type="project" value="TreeGrafter"/>
</dbReference>
<evidence type="ECO:0000313" key="8">
    <source>
        <dbReference type="EMBL" id="CCI42459.1"/>
    </source>
</evidence>
<dbReference type="OrthoDB" id="5512at2759"/>
<comment type="caution">
    <text evidence="8">The sequence shown here is derived from an EMBL/GenBank/DDBJ whole genome shotgun (WGS) entry which is preliminary data.</text>
</comment>
<evidence type="ECO:0000256" key="4">
    <source>
        <dbReference type="ARBA" id="ARBA00023176"/>
    </source>
</evidence>
<comment type="similarity">
    <text evidence="2 6">Belongs to the clathrin light chain family.</text>
</comment>
<protein>
    <recommendedName>
        <fullName evidence="6">Clathrin light chain</fullName>
    </recommendedName>
</protein>
<dbReference type="GO" id="GO:0032050">
    <property type="term" value="F:clathrin heavy chain binding"/>
    <property type="evidence" value="ECO:0007669"/>
    <property type="project" value="TreeGrafter"/>
</dbReference>
<comment type="function">
    <text evidence="6">Clathrin is the major protein of the polyhedral coat of coated pits and vesicles.</text>
</comment>
<dbReference type="InterPro" id="IPR000996">
    <property type="entry name" value="Clathrin_L-chain"/>
</dbReference>
<sequence>MEMDPFAEDQDADFESYEHSMVPSEAAQYPLDGFDDPTNLGEDSSERFDAPSFGQESESQVEKEPESLKEDTSFNTLSDISPEQEDDLTKFQREWEEKIAAKGKEQERLDREWKEAAQNAYEKFQRDGVARRNARQAANRAHEEAALEKLAADLDSPNPWERVVSLIELDPRNRSETLKEASKTGGKKVKNGSQNSPLKPERKRGAQDQCARMRQLFIQLKSEPLNTTRAIESR</sequence>
<dbReference type="AlphaFoldDB" id="A0A024G738"/>
<feature type="compositionally biased region" description="Basic and acidic residues" evidence="7">
    <location>
        <begin position="169"/>
        <end position="182"/>
    </location>
</feature>